<evidence type="ECO:0000313" key="2">
    <source>
        <dbReference type="Proteomes" id="UP001162992"/>
    </source>
</evidence>
<organism evidence="1 2">
    <name type="scientific">Diphasiastrum complanatum</name>
    <name type="common">Issler's clubmoss</name>
    <name type="synonym">Lycopodium complanatum</name>
    <dbReference type="NCBI Taxonomy" id="34168"/>
    <lineage>
        <taxon>Eukaryota</taxon>
        <taxon>Viridiplantae</taxon>
        <taxon>Streptophyta</taxon>
        <taxon>Embryophyta</taxon>
        <taxon>Tracheophyta</taxon>
        <taxon>Lycopodiopsida</taxon>
        <taxon>Lycopodiales</taxon>
        <taxon>Lycopodiaceae</taxon>
        <taxon>Lycopodioideae</taxon>
        <taxon>Diphasiastrum</taxon>
    </lineage>
</organism>
<dbReference type="Proteomes" id="UP001162992">
    <property type="component" value="Chromosome 12"/>
</dbReference>
<dbReference type="EMBL" id="CM055103">
    <property type="protein sequence ID" value="KAJ7536474.1"/>
    <property type="molecule type" value="Genomic_DNA"/>
</dbReference>
<proteinExistence type="predicted"/>
<keyword evidence="2" id="KW-1185">Reference proteome</keyword>
<comment type="caution">
    <text evidence="1">The sequence shown here is derived from an EMBL/GenBank/DDBJ whole genome shotgun (WGS) entry which is preliminary data.</text>
</comment>
<evidence type="ECO:0000313" key="1">
    <source>
        <dbReference type="EMBL" id="KAJ7536474.1"/>
    </source>
</evidence>
<reference evidence="2" key="1">
    <citation type="journal article" date="2024" name="Proc. Natl. Acad. Sci. U.S.A.">
        <title>Extraordinary preservation of gene collinearity over three hundred million years revealed in homosporous lycophytes.</title>
        <authorList>
            <person name="Li C."/>
            <person name="Wickell D."/>
            <person name="Kuo L.Y."/>
            <person name="Chen X."/>
            <person name="Nie B."/>
            <person name="Liao X."/>
            <person name="Peng D."/>
            <person name="Ji J."/>
            <person name="Jenkins J."/>
            <person name="Williams M."/>
            <person name="Shu S."/>
            <person name="Plott C."/>
            <person name="Barry K."/>
            <person name="Rajasekar S."/>
            <person name="Grimwood J."/>
            <person name="Han X."/>
            <person name="Sun S."/>
            <person name="Hou Z."/>
            <person name="He W."/>
            <person name="Dai G."/>
            <person name="Sun C."/>
            <person name="Schmutz J."/>
            <person name="Leebens-Mack J.H."/>
            <person name="Li F.W."/>
            <person name="Wang L."/>
        </authorList>
    </citation>
    <scope>NUCLEOTIDE SEQUENCE [LARGE SCALE GENOMIC DNA]</scope>
    <source>
        <strain evidence="2">cv. PW_Plant_1</strain>
    </source>
</reference>
<gene>
    <name evidence="1" type="ORF">O6H91_12G071100</name>
</gene>
<name>A0ACC2C356_DIPCM</name>
<protein>
    <submittedName>
        <fullName evidence="1">Uncharacterized protein</fullName>
    </submittedName>
</protein>
<accession>A0ACC2C356</accession>
<sequence>MVMASFQKQPSFGDLVQKFSQVRILGSGGVKVYDVATPDEVAVDRKGVEDDDCFHEAESDSLDERDELSQKVQDLENLIADVFVTISALKAAYVELQAAHAPYDPEKLQLADKAVILQFKKLSDWKRLFREKQKLAFSGVSLSRTPKSSLEDGDEDMVKKVQELQSTLFQKEKMLETCTMHIKSYQRELEEKSAEIENLQNSLGKVSAKRDKLERHFRRLCRSAKSSNGLVLELSAIPRLFELIVEEAKEAASSFAGLLITSMQSAQWDLDAAACSIEPGIIYASPDHKRFAFESYVCHRMFSGFENENFYINGSLSSIMDPEKHRHECLLQFEDMRSMDPLELVSITPDCLFGRFCHRKYLHLVHEKMEECFFGHSQHRAQVLKGEHPRSRFYQSFLKFAKAVWLVHRLAFSFSPAVNIFQVRRNSEFHPDYMESVVQKIKMRDDNPNSHPKVGLTVTPGFCVGKAVLKCQVYLDDMVATE</sequence>